<accession>A0A8C8R6L3</accession>
<dbReference type="InterPro" id="IPR044235">
    <property type="entry name" value="RNFT1/2"/>
</dbReference>
<dbReference type="Gene3D" id="3.30.40.10">
    <property type="entry name" value="Zinc/RING finger domain, C3HC4 (zinc finger)"/>
    <property type="match status" value="1"/>
</dbReference>
<keyword evidence="4 9" id="KW-0863">Zinc-finger</keyword>
<feature type="region of interest" description="Disordered" evidence="10">
    <location>
        <begin position="10"/>
        <end position="39"/>
    </location>
</feature>
<dbReference type="AlphaFoldDB" id="A0A8C8R6L3"/>
<protein>
    <submittedName>
        <fullName evidence="13">Ring finger protein, transmembrane 2</fullName>
    </submittedName>
</protein>
<dbReference type="PROSITE" id="PS50089">
    <property type="entry name" value="ZF_RING_2"/>
    <property type="match status" value="1"/>
</dbReference>
<keyword evidence="6" id="KW-0862">Zinc</keyword>
<keyword evidence="2 11" id="KW-0812">Transmembrane</keyword>
<evidence type="ECO:0000313" key="14">
    <source>
        <dbReference type="Proteomes" id="UP000694393"/>
    </source>
</evidence>
<dbReference type="PROSITE" id="PS00518">
    <property type="entry name" value="ZF_RING_1"/>
    <property type="match status" value="1"/>
</dbReference>
<dbReference type="SMART" id="SM00184">
    <property type="entry name" value="RING"/>
    <property type="match status" value="1"/>
</dbReference>
<dbReference type="InterPro" id="IPR013083">
    <property type="entry name" value="Znf_RING/FYVE/PHD"/>
</dbReference>
<evidence type="ECO:0000256" key="9">
    <source>
        <dbReference type="PROSITE-ProRule" id="PRU00175"/>
    </source>
</evidence>
<dbReference type="Ensembl" id="ENSPCET00000000938.1">
    <property type="protein sequence ID" value="ENSPCEP00000000903.1"/>
    <property type="gene ID" value="ENSPCEG00000000731.1"/>
</dbReference>
<keyword evidence="7 11" id="KW-1133">Transmembrane helix</keyword>
<dbReference type="PANTHER" id="PTHR15860">
    <property type="entry name" value="UNCHARACTERIZED RING FINGER-CONTAINING PROTEIN"/>
    <property type="match status" value="1"/>
</dbReference>
<feature type="transmembrane region" description="Helical" evidence="11">
    <location>
        <begin position="214"/>
        <end position="233"/>
    </location>
</feature>
<dbReference type="PANTHER" id="PTHR15860:SF2">
    <property type="entry name" value="RING FINGER AND TRANSMEMBRANE DOMAIN-CONTAINING PROTEIN 2"/>
    <property type="match status" value="1"/>
</dbReference>
<feature type="compositionally biased region" description="Basic residues" evidence="10">
    <location>
        <begin position="107"/>
        <end position="121"/>
    </location>
</feature>
<evidence type="ECO:0000256" key="11">
    <source>
        <dbReference type="SAM" id="Phobius"/>
    </source>
</evidence>
<dbReference type="GO" id="GO:0016020">
    <property type="term" value="C:membrane"/>
    <property type="evidence" value="ECO:0007669"/>
    <property type="project" value="UniProtKB-SubCell"/>
</dbReference>
<dbReference type="InterPro" id="IPR017907">
    <property type="entry name" value="Znf_RING_CS"/>
</dbReference>
<keyword evidence="8 11" id="KW-0472">Membrane</keyword>
<dbReference type="Pfam" id="PF13639">
    <property type="entry name" value="zf-RING_2"/>
    <property type="match status" value="1"/>
</dbReference>
<proteinExistence type="predicted"/>
<evidence type="ECO:0000256" key="10">
    <source>
        <dbReference type="SAM" id="MobiDB-lite"/>
    </source>
</evidence>
<evidence type="ECO:0000256" key="3">
    <source>
        <dbReference type="ARBA" id="ARBA00022723"/>
    </source>
</evidence>
<evidence type="ECO:0000256" key="4">
    <source>
        <dbReference type="ARBA" id="ARBA00022771"/>
    </source>
</evidence>
<evidence type="ECO:0000256" key="5">
    <source>
        <dbReference type="ARBA" id="ARBA00022786"/>
    </source>
</evidence>
<keyword evidence="5" id="KW-0833">Ubl conjugation pathway</keyword>
<sequence>MWAFVLRKMQRRHSSNTDSLPPERSRSQTVSSETSVDEGGVFESLKTEIPSPQQLFSGLGSIPSGAIPAAPFQSGLVLSSSAGGGDVFIQMPAPKEEGDSHTDGASFHHRQQPRHFHHGPHRGSSLLHMASGDRHGHTEESPEDQPGTPAPALSELKAVVSWLQKGLPFILILLAKVCFQHKLGIAVCIGMASTFAYANSTLRKQVSLKEKRSVLIVFWILAFLLGNTLYLLYTFSSQQLYNSLIFLKPNLEKLDFFDLMWAVGITDFVLKYLTISLKCLIVALPKIILAVKSKGKFYLVIEELSQLFRSLVPIQLWYKYIMGDDPSSGYFLGGILIILYSLCKSFDICGRVGSLRKALKVLCTPQIYGVRATSQQCTEAGHICAICQVEFREPLILLCQHVFCEECLCLWFDREKTCPLCRSMAVETLRCWKDGATSAHFQVY</sequence>
<reference evidence="13" key="2">
    <citation type="submission" date="2025-09" db="UniProtKB">
        <authorList>
            <consortium name="Ensembl"/>
        </authorList>
    </citation>
    <scope>IDENTIFICATION</scope>
</reference>
<dbReference type="CDD" id="cd16742">
    <property type="entry name" value="RING-HC_RNFT2"/>
    <property type="match status" value="1"/>
</dbReference>
<keyword evidence="14" id="KW-1185">Reference proteome</keyword>
<evidence type="ECO:0000259" key="12">
    <source>
        <dbReference type="PROSITE" id="PS50089"/>
    </source>
</evidence>
<feature type="transmembrane region" description="Helical" evidence="11">
    <location>
        <begin position="183"/>
        <end position="202"/>
    </location>
</feature>
<dbReference type="SUPFAM" id="SSF57850">
    <property type="entry name" value="RING/U-box"/>
    <property type="match status" value="1"/>
</dbReference>
<reference evidence="13" key="1">
    <citation type="submission" date="2025-08" db="UniProtKB">
        <authorList>
            <consortium name="Ensembl"/>
        </authorList>
    </citation>
    <scope>IDENTIFICATION</scope>
</reference>
<feature type="region of interest" description="Disordered" evidence="10">
    <location>
        <begin position="90"/>
        <end position="150"/>
    </location>
</feature>
<comment type="subcellular location">
    <subcellularLocation>
        <location evidence="1">Membrane</location>
        <topology evidence="1">Multi-pass membrane protein</topology>
    </subcellularLocation>
</comment>
<organism evidence="13 14">
    <name type="scientific">Pelusios castaneus</name>
    <name type="common">West African mud turtle</name>
    <dbReference type="NCBI Taxonomy" id="367368"/>
    <lineage>
        <taxon>Eukaryota</taxon>
        <taxon>Metazoa</taxon>
        <taxon>Chordata</taxon>
        <taxon>Craniata</taxon>
        <taxon>Vertebrata</taxon>
        <taxon>Euteleostomi</taxon>
        <taxon>Archelosauria</taxon>
        <taxon>Testudinata</taxon>
        <taxon>Testudines</taxon>
        <taxon>Pleurodira</taxon>
        <taxon>Pelomedusidae</taxon>
        <taxon>Pelusios</taxon>
    </lineage>
</organism>
<evidence type="ECO:0000256" key="1">
    <source>
        <dbReference type="ARBA" id="ARBA00004141"/>
    </source>
</evidence>
<evidence type="ECO:0000256" key="8">
    <source>
        <dbReference type="ARBA" id="ARBA00023136"/>
    </source>
</evidence>
<keyword evidence="3" id="KW-0479">Metal-binding</keyword>
<evidence type="ECO:0000313" key="13">
    <source>
        <dbReference type="Ensembl" id="ENSPCEP00000000903.1"/>
    </source>
</evidence>
<dbReference type="GO" id="GO:0061630">
    <property type="term" value="F:ubiquitin protein ligase activity"/>
    <property type="evidence" value="ECO:0007669"/>
    <property type="project" value="InterPro"/>
</dbReference>
<dbReference type="Proteomes" id="UP000694393">
    <property type="component" value="Unplaced"/>
</dbReference>
<evidence type="ECO:0000256" key="7">
    <source>
        <dbReference type="ARBA" id="ARBA00022989"/>
    </source>
</evidence>
<evidence type="ECO:0000256" key="6">
    <source>
        <dbReference type="ARBA" id="ARBA00022833"/>
    </source>
</evidence>
<dbReference type="GO" id="GO:0008270">
    <property type="term" value="F:zinc ion binding"/>
    <property type="evidence" value="ECO:0007669"/>
    <property type="project" value="UniProtKB-KW"/>
</dbReference>
<evidence type="ECO:0000256" key="2">
    <source>
        <dbReference type="ARBA" id="ARBA00022692"/>
    </source>
</evidence>
<feature type="domain" description="RING-type" evidence="12">
    <location>
        <begin position="384"/>
        <end position="422"/>
    </location>
</feature>
<dbReference type="GO" id="GO:1904294">
    <property type="term" value="P:positive regulation of ERAD pathway"/>
    <property type="evidence" value="ECO:0007669"/>
    <property type="project" value="InterPro"/>
</dbReference>
<feature type="compositionally biased region" description="Basic and acidic residues" evidence="10">
    <location>
        <begin position="131"/>
        <end position="140"/>
    </location>
</feature>
<name>A0A8C8R6L3_9SAUR</name>
<dbReference type="InterPro" id="IPR001841">
    <property type="entry name" value="Znf_RING"/>
</dbReference>